<protein>
    <recommendedName>
        <fullName evidence="3">Nucleotide pyrophosphohydrolase</fullName>
    </recommendedName>
</protein>
<dbReference type="AlphaFoldDB" id="A0A9X8WQI4"/>
<gene>
    <name evidence="1" type="ORF">SAMEA3375112_01969</name>
</gene>
<evidence type="ECO:0000313" key="1">
    <source>
        <dbReference type="EMBL" id="SJS39420.1"/>
    </source>
</evidence>
<organism evidence="1 2">
    <name type="scientific">Clostridioides difficile</name>
    <name type="common">Peptoclostridium difficile</name>
    <dbReference type="NCBI Taxonomy" id="1496"/>
    <lineage>
        <taxon>Bacteria</taxon>
        <taxon>Bacillati</taxon>
        <taxon>Bacillota</taxon>
        <taxon>Clostridia</taxon>
        <taxon>Peptostreptococcales</taxon>
        <taxon>Peptostreptococcaceae</taxon>
        <taxon>Clostridioides</taxon>
    </lineage>
</organism>
<accession>A0A9X8WQI4</accession>
<name>A0A9X8WQI4_CLODI</name>
<dbReference type="Proteomes" id="UP000189137">
    <property type="component" value="Unassembled WGS sequence"/>
</dbReference>
<comment type="caution">
    <text evidence="1">The sequence shown here is derived from an EMBL/GenBank/DDBJ whole genome shotgun (WGS) entry which is preliminary data.</text>
</comment>
<reference evidence="1 2" key="1">
    <citation type="submission" date="2017-02" db="EMBL/GenBank/DDBJ databases">
        <authorList>
            <consortium name="Pathogen Informatics"/>
        </authorList>
    </citation>
    <scope>NUCLEOTIDE SEQUENCE [LARGE SCALE GENOMIC DNA]</scope>
    <source>
        <strain evidence="1 2">VRECD0157</strain>
    </source>
</reference>
<dbReference type="EMBL" id="FUPS01000006">
    <property type="protein sequence ID" value="SJS39420.1"/>
    <property type="molecule type" value="Genomic_DNA"/>
</dbReference>
<dbReference type="Gene3D" id="1.10.287.1080">
    <property type="entry name" value="MazG-like"/>
    <property type="match status" value="1"/>
</dbReference>
<sequence>MNFKMIANIPNWTAKEQFEKVLEEVLELKEAVHLKDNKKIMEEGLDVIQAIFTLFKVLKIDKELSEGLKLHNKKLRKRKWKLEKLK</sequence>
<dbReference type="SUPFAM" id="SSF101386">
    <property type="entry name" value="all-alpha NTP pyrophosphatases"/>
    <property type="match status" value="1"/>
</dbReference>
<dbReference type="RefSeq" id="WP_016034238.1">
    <property type="nucleotide sequence ID" value="NZ_BITL01000037.1"/>
</dbReference>
<proteinExistence type="predicted"/>
<evidence type="ECO:0008006" key="3">
    <source>
        <dbReference type="Google" id="ProtNLM"/>
    </source>
</evidence>
<evidence type="ECO:0000313" key="2">
    <source>
        <dbReference type="Proteomes" id="UP000189137"/>
    </source>
</evidence>